<dbReference type="AlphaFoldDB" id="A0A1W4XSN8"/>
<dbReference type="InParanoid" id="A0A1W4XSN8"/>
<protein>
    <submittedName>
        <fullName evidence="11">Beta-1,3-glucan-binding protein-like</fullName>
    </submittedName>
</protein>
<proteinExistence type="inferred from homology"/>
<sequence length="489" mass="55065">MVRINKKYDSLLSPVIIVFCILLICVTAYEIPDAEVIVFSPKGFQVSIPDEEGINLFAFHGKINEKFVAREAGKFAKDIVKPKKGRWIYKDKNIKLKVGDIIYYWTYVIYDDNGNKLGYARDNQKFVVQELLPKDGVPTSSTSTSKTTSGEGQCVLSATQVDGRNACQNELIFEENFDSWRPDLWTVEHRFAGAPDYEFVVYNYNPVYAKVESGVLSILPVPVEIVFFQYSQHGKEFVTLPHGLDLGDKCTGAHGTTECFQKPTAWLILPPVLSGRMNSKKSFSFTYGTVQIRAKLPMGDWIYPQLFLNSKSEEYGRHYDSGQINIAFASGNRNSNSDLSAGCILGGSVTARNYGTRRLRKEPGWRNEFHVYEMKWTPDGISVSVDGENYGNIYPPQGGFAQDANTIGIASETAERWRSGSKMAPFDKEMYLVIGVGVGGLCFPDSDTKPWKNNDPKNQRNFYKAMDQWYSTWGNDSALIVDYIKIFAV</sequence>
<evidence type="ECO:0000259" key="8">
    <source>
        <dbReference type="PROSITE" id="PS51762"/>
    </source>
</evidence>
<dbReference type="GO" id="GO:0005975">
    <property type="term" value="P:carbohydrate metabolic process"/>
    <property type="evidence" value="ECO:0007669"/>
    <property type="project" value="InterPro"/>
</dbReference>
<comment type="similarity">
    <text evidence="2">Belongs to the insect beta-1,3-glucan binding protein family.</text>
</comment>
<evidence type="ECO:0000313" key="11">
    <source>
        <dbReference type="RefSeq" id="XP_018335440.1"/>
    </source>
</evidence>
<dbReference type="GO" id="GO:0045088">
    <property type="term" value="P:regulation of innate immune response"/>
    <property type="evidence" value="ECO:0007669"/>
    <property type="project" value="UniProtKB-ARBA"/>
</dbReference>
<evidence type="ECO:0000256" key="1">
    <source>
        <dbReference type="ARBA" id="ARBA00004613"/>
    </source>
</evidence>
<dbReference type="KEGG" id="apln:108744259"/>
<dbReference type="GeneID" id="108744259"/>
<keyword evidence="5" id="KW-0732">Signal</keyword>
<dbReference type="InterPro" id="IPR035806">
    <property type="entry name" value="GH16_GRP_C"/>
</dbReference>
<dbReference type="CDD" id="cd02179">
    <property type="entry name" value="GH16_beta_GRP"/>
    <property type="match status" value="1"/>
</dbReference>
<reference evidence="11" key="1">
    <citation type="submission" date="2025-08" db="UniProtKB">
        <authorList>
            <consortium name="RefSeq"/>
        </authorList>
    </citation>
    <scope>IDENTIFICATION</scope>
    <source>
        <tissue evidence="11">Entire body</tissue>
    </source>
</reference>
<dbReference type="Pfam" id="PF15886">
    <property type="entry name" value="CBM39"/>
    <property type="match status" value="1"/>
</dbReference>
<dbReference type="SUPFAM" id="SSF49899">
    <property type="entry name" value="Concanavalin A-like lectins/glucanases"/>
    <property type="match status" value="1"/>
</dbReference>
<dbReference type="Proteomes" id="UP000192223">
    <property type="component" value="Unplaced"/>
</dbReference>
<evidence type="ECO:0000256" key="7">
    <source>
        <dbReference type="ARBA" id="ARBA00023180"/>
    </source>
</evidence>
<keyword evidence="3" id="KW-0964">Secreted</keyword>
<evidence type="ECO:0000313" key="10">
    <source>
        <dbReference type="Proteomes" id="UP000192223"/>
    </source>
</evidence>
<name>A0A1W4XSN8_AGRPL</name>
<dbReference type="GO" id="GO:0045087">
    <property type="term" value="P:innate immune response"/>
    <property type="evidence" value="ECO:0007669"/>
    <property type="project" value="UniProtKB-KW"/>
</dbReference>
<dbReference type="PROSITE" id="PS51762">
    <property type="entry name" value="GH16_2"/>
    <property type="match status" value="1"/>
</dbReference>
<organism evidence="10 11">
    <name type="scientific">Agrilus planipennis</name>
    <name type="common">Emerald ash borer</name>
    <name type="synonym">Agrilus marcopoli</name>
    <dbReference type="NCBI Taxonomy" id="224129"/>
    <lineage>
        <taxon>Eukaryota</taxon>
        <taxon>Metazoa</taxon>
        <taxon>Ecdysozoa</taxon>
        <taxon>Arthropoda</taxon>
        <taxon>Hexapoda</taxon>
        <taxon>Insecta</taxon>
        <taxon>Pterygota</taxon>
        <taxon>Neoptera</taxon>
        <taxon>Endopterygota</taxon>
        <taxon>Coleoptera</taxon>
        <taxon>Polyphaga</taxon>
        <taxon>Elateriformia</taxon>
        <taxon>Buprestoidea</taxon>
        <taxon>Buprestidae</taxon>
        <taxon>Agrilinae</taxon>
        <taxon>Agrilus</taxon>
    </lineage>
</organism>
<feature type="domain" description="CBM39" evidence="9">
    <location>
        <begin position="29"/>
        <end position="133"/>
    </location>
</feature>
<dbReference type="GO" id="GO:0005576">
    <property type="term" value="C:extracellular region"/>
    <property type="evidence" value="ECO:0007669"/>
    <property type="project" value="UniProtKB-SubCell"/>
</dbReference>
<keyword evidence="6" id="KW-0391">Immunity</keyword>
<dbReference type="GO" id="GO:0030246">
    <property type="term" value="F:carbohydrate binding"/>
    <property type="evidence" value="ECO:0007669"/>
    <property type="project" value="InterPro"/>
</dbReference>
<evidence type="ECO:0000259" key="9">
    <source>
        <dbReference type="PROSITE" id="PS51969"/>
    </source>
</evidence>
<evidence type="ECO:0000256" key="3">
    <source>
        <dbReference type="ARBA" id="ARBA00022525"/>
    </source>
</evidence>
<dbReference type="GO" id="GO:0004553">
    <property type="term" value="F:hydrolase activity, hydrolyzing O-glycosyl compounds"/>
    <property type="evidence" value="ECO:0007669"/>
    <property type="project" value="InterPro"/>
</dbReference>
<comment type="subcellular location">
    <subcellularLocation>
        <location evidence="1">Secreted</location>
    </subcellularLocation>
</comment>
<dbReference type="PROSITE" id="PS51969">
    <property type="entry name" value="CBM39"/>
    <property type="match status" value="1"/>
</dbReference>
<evidence type="ECO:0000256" key="4">
    <source>
        <dbReference type="ARBA" id="ARBA00022588"/>
    </source>
</evidence>
<dbReference type="InterPro" id="IPR031756">
    <property type="entry name" value="BGBP_N"/>
</dbReference>
<dbReference type="OrthoDB" id="4781at2759"/>
<keyword evidence="7" id="KW-0325">Glycoprotein</keyword>
<evidence type="ECO:0000256" key="5">
    <source>
        <dbReference type="ARBA" id="ARBA00022729"/>
    </source>
</evidence>
<evidence type="ECO:0000256" key="2">
    <source>
        <dbReference type="ARBA" id="ARBA00008781"/>
    </source>
</evidence>
<dbReference type="STRING" id="224129.A0A1W4XSN8"/>
<dbReference type="InterPro" id="IPR000757">
    <property type="entry name" value="Beta-glucanase-like"/>
</dbReference>
<dbReference type="InterPro" id="IPR050546">
    <property type="entry name" value="Glycosyl_Hydrlase_16"/>
</dbReference>
<dbReference type="PANTHER" id="PTHR10963:SF60">
    <property type="entry name" value="GRAM-NEGATIVE BACTERIA-BINDING PROTEIN 1-RELATED"/>
    <property type="match status" value="1"/>
</dbReference>
<feature type="domain" description="GH16" evidence="8">
    <location>
        <begin position="214"/>
        <end position="489"/>
    </location>
</feature>
<dbReference type="Pfam" id="PF00722">
    <property type="entry name" value="Glyco_hydro_16"/>
    <property type="match status" value="1"/>
</dbReference>
<gene>
    <name evidence="11" type="primary">LOC108744259</name>
</gene>
<keyword evidence="10" id="KW-1185">Reference proteome</keyword>
<dbReference type="Gene3D" id="2.60.40.2140">
    <property type="entry name" value="Beta-1,3-glucan-recognition protein, N-terminal domain"/>
    <property type="match status" value="1"/>
</dbReference>
<dbReference type="InterPro" id="IPR013320">
    <property type="entry name" value="ConA-like_dom_sf"/>
</dbReference>
<keyword evidence="4" id="KW-0399">Innate immunity</keyword>
<evidence type="ECO:0000256" key="6">
    <source>
        <dbReference type="ARBA" id="ARBA00022859"/>
    </source>
</evidence>
<accession>A0A1W4XSN8</accession>
<dbReference type="PANTHER" id="PTHR10963">
    <property type="entry name" value="GLYCOSYL HYDROLASE-RELATED"/>
    <property type="match status" value="1"/>
</dbReference>
<dbReference type="RefSeq" id="XP_018335440.1">
    <property type="nucleotide sequence ID" value="XM_018479938.1"/>
</dbReference>
<dbReference type="InterPro" id="IPR043030">
    <property type="entry name" value="BGBP_N_sf"/>
</dbReference>
<dbReference type="FunFam" id="2.60.40.2140:FF:000001">
    <property type="entry name" value="Beta-1,3-glucan-binding protein"/>
    <property type="match status" value="1"/>
</dbReference>
<dbReference type="Gene3D" id="2.60.120.200">
    <property type="match status" value="1"/>
</dbReference>
<dbReference type="FunCoup" id="A0A1W4XSN8">
    <property type="interactions" value="58"/>
</dbReference>